<feature type="compositionally biased region" description="Basic and acidic residues" evidence="1">
    <location>
        <begin position="571"/>
        <end position="584"/>
    </location>
</feature>
<organism evidence="2 3">
    <name type="scientific">Meloidogyne floridensis</name>
    <dbReference type="NCBI Taxonomy" id="298350"/>
    <lineage>
        <taxon>Eukaryota</taxon>
        <taxon>Metazoa</taxon>
        <taxon>Ecdysozoa</taxon>
        <taxon>Nematoda</taxon>
        <taxon>Chromadorea</taxon>
        <taxon>Rhabditida</taxon>
        <taxon>Tylenchina</taxon>
        <taxon>Tylenchomorpha</taxon>
        <taxon>Tylenchoidea</taxon>
        <taxon>Meloidogynidae</taxon>
        <taxon>Meloidogyninae</taxon>
        <taxon>Meloidogyne</taxon>
    </lineage>
</organism>
<evidence type="ECO:0000313" key="2">
    <source>
        <dbReference type="Proteomes" id="UP000887560"/>
    </source>
</evidence>
<feature type="region of interest" description="Disordered" evidence="1">
    <location>
        <begin position="1"/>
        <end position="32"/>
    </location>
</feature>
<reference evidence="3" key="1">
    <citation type="submission" date="2022-11" db="UniProtKB">
        <authorList>
            <consortium name="WormBaseParasite"/>
        </authorList>
    </citation>
    <scope>IDENTIFICATION</scope>
</reference>
<feature type="compositionally biased region" description="Low complexity" evidence="1">
    <location>
        <begin position="72"/>
        <end position="90"/>
    </location>
</feature>
<feature type="compositionally biased region" description="Polar residues" evidence="1">
    <location>
        <begin position="611"/>
        <end position="623"/>
    </location>
</feature>
<accession>A0A915NM64</accession>
<feature type="region of interest" description="Disordered" evidence="1">
    <location>
        <begin position="571"/>
        <end position="623"/>
    </location>
</feature>
<proteinExistence type="predicted"/>
<name>A0A915NM64_9BILA</name>
<feature type="region of interest" description="Disordered" evidence="1">
    <location>
        <begin position="66"/>
        <end position="94"/>
    </location>
</feature>
<dbReference type="AlphaFoldDB" id="A0A915NM64"/>
<evidence type="ECO:0000256" key="1">
    <source>
        <dbReference type="SAM" id="MobiDB-lite"/>
    </source>
</evidence>
<dbReference type="Proteomes" id="UP000887560">
    <property type="component" value="Unplaced"/>
</dbReference>
<evidence type="ECO:0000313" key="3">
    <source>
        <dbReference type="WBParaSite" id="scf7180000418633.g2674"/>
    </source>
</evidence>
<protein>
    <submittedName>
        <fullName evidence="3">Uncharacterized protein</fullName>
    </submittedName>
</protein>
<sequence>MAQPSPPTDDELHLKGLQEGTEENDNFIEESDWTRRIAGAGDGSRKVPATGANRIIDEAKLNQLLPRLNSQSPTTTVSKTTVSTTSTSPKNYSRSIEEATITNSKNETKIVSEPELNNKNELINSTILIPKSEEFRKKKTKKNKRKRPTTIAIPLLKQTEGVNSEENSTEIISPKIENENNTQKPTKIEIATTNLEGLLKEEERLLVNSSPLRVDQSKSVNFNETELNGIAKMENETAQLIAAIENVLADAEVGPNAGGYWLHEAATASTSTTPLTTNTLENINETTTNMSKNTFNNGENSTKSTISTTKIIPVISEKFIKKKEGIKYIPEAEEEEQAADIASLQLDSVAAPALPESSNISIIKTSSSMPETSKTAVPNLFNLPNNSTMPNFSTMIKPVNSIIDGIGPLILPLIGYSRQALDSYSLNNNLLPGMPSVRQQSEIRSSPQSFQQQPKQQRSLIEEILSRPFASPLFASPFVTQQNEEEKQVKEQQQPLLLASEPPSLELLDKIVEQRRLRENAANELIMKRLRENKVAEHNTVTMPPTTTIIVSPPSDSGYDNGRRVVLDKFHEDSGLIRKSEHGQKTQPLESQGPPPSAQRPQGFGGGKRPNSISSPFRFLSSK</sequence>
<feature type="compositionally biased region" description="Low complexity" evidence="1">
    <location>
        <begin position="444"/>
        <end position="457"/>
    </location>
</feature>
<feature type="region of interest" description="Disordered" evidence="1">
    <location>
        <begin position="437"/>
        <end position="457"/>
    </location>
</feature>
<feature type="compositionally biased region" description="Acidic residues" evidence="1">
    <location>
        <begin position="20"/>
        <end position="31"/>
    </location>
</feature>
<dbReference type="WBParaSite" id="scf7180000418633.g2674">
    <property type="protein sequence ID" value="scf7180000418633.g2674"/>
    <property type="gene ID" value="scf7180000418633.g2674"/>
</dbReference>
<keyword evidence="2" id="KW-1185">Reference proteome</keyword>